<dbReference type="PANTHER" id="PTHR31973:SF197">
    <property type="entry name" value="SWIM-TYPE DOMAIN-CONTAINING PROTEIN"/>
    <property type="match status" value="1"/>
</dbReference>
<feature type="region of interest" description="Disordered" evidence="1">
    <location>
        <begin position="224"/>
        <end position="333"/>
    </location>
</feature>
<organism evidence="2 3">
    <name type="scientific">Lactuca saligna</name>
    <name type="common">Willowleaf lettuce</name>
    <dbReference type="NCBI Taxonomy" id="75948"/>
    <lineage>
        <taxon>Eukaryota</taxon>
        <taxon>Viridiplantae</taxon>
        <taxon>Streptophyta</taxon>
        <taxon>Embryophyta</taxon>
        <taxon>Tracheophyta</taxon>
        <taxon>Spermatophyta</taxon>
        <taxon>Magnoliopsida</taxon>
        <taxon>eudicotyledons</taxon>
        <taxon>Gunneridae</taxon>
        <taxon>Pentapetalae</taxon>
        <taxon>asterids</taxon>
        <taxon>campanulids</taxon>
        <taxon>Asterales</taxon>
        <taxon>Asteraceae</taxon>
        <taxon>Cichorioideae</taxon>
        <taxon>Cichorieae</taxon>
        <taxon>Lactucinae</taxon>
        <taxon>Lactuca</taxon>
    </lineage>
</organism>
<feature type="compositionally biased region" description="Basic and acidic residues" evidence="1">
    <location>
        <begin position="279"/>
        <end position="289"/>
    </location>
</feature>
<gene>
    <name evidence="2" type="ORF">LSALG_LOCUS15493</name>
</gene>
<protein>
    <recommendedName>
        <fullName evidence="4">MULE transposase domain-containing protein</fullName>
    </recommendedName>
</protein>
<feature type="compositionally biased region" description="Basic and acidic residues" evidence="1">
    <location>
        <begin position="319"/>
        <end position="333"/>
    </location>
</feature>
<dbReference type="Proteomes" id="UP001177003">
    <property type="component" value="Chromosome 3"/>
</dbReference>
<keyword evidence="3" id="KW-1185">Reference proteome</keyword>
<sequence>MASSDDVFKELFASIYEPFFGLNEMDHELHGIYMDHKPEHEFVTVLDKCEQQSMKNKYIIHDPNTPWDKMEPKVGDMFESPAQLKFCIQNYGVSNGHQIYFEKCDKTRIVARCGKRTKMNDYPFRLKFKFGSFVSPQWIGRHYITETENTPKMTLTDMIADIKQRLRCIVNGELLTTIGRDANNQLYLIAWVVVDVESKPNWTWFIELLRDSLDLHDLKGSVVISDQHKPPKKKNMSKKESSSSKVLKESRSKKEATRYDESLRASQSSQPPKKKNKSKKEASSSKEGDGIQTGDHGNSIVIGEHGDGIQIGEGDGIDTGDHDDGIETGDHGDDIQTRDVIYVIIEDGHIVEEVEVIDVGKEDVLLKRVGLELYKVLDEVEQRVDEILGEGSFKQQSETYDATQSDYGGNVEFSE</sequence>
<evidence type="ECO:0000256" key="1">
    <source>
        <dbReference type="SAM" id="MobiDB-lite"/>
    </source>
</evidence>
<dbReference type="EMBL" id="OX465079">
    <property type="protein sequence ID" value="CAI9275465.1"/>
    <property type="molecule type" value="Genomic_DNA"/>
</dbReference>
<dbReference type="PANTHER" id="PTHR31973">
    <property type="entry name" value="POLYPROTEIN, PUTATIVE-RELATED"/>
    <property type="match status" value="1"/>
</dbReference>
<proteinExistence type="predicted"/>
<dbReference type="AlphaFoldDB" id="A0AA35YK34"/>
<reference evidence="2" key="1">
    <citation type="submission" date="2023-04" db="EMBL/GenBank/DDBJ databases">
        <authorList>
            <person name="Vijverberg K."/>
            <person name="Xiong W."/>
            <person name="Schranz E."/>
        </authorList>
    </citation>
    <scope>NUCLEOTIDE SEQUENCE</scope>
</reference>
<accession>A0AA35YK34</accession>
<evidence type="ECO:0000313" key="2">
    <source>
        <dbReference type="EMBL" id="CAI9275465.1"/>
    </source>
</evidence>
<name>A0AA35YK34_LACSI</name>
<feature type="compositionally biased region" description="Basic and acidic residues" evidence="1">
    <location>
        <begin position="237"/>
        <end position="263"/>
    </location>
</feature>
<evidence type="ECO:0008006" key="4">
    <source>
        <dbReference type="Google" id="ProtNLM"/>
    </source>
</evidence>
<evidence type="ECO:0000313" key="3">
    <source>
        <dbReference type="Proteomes" id="UP001177003"/>
    </source>
</evidence>